<comment type="caution">
    <text evidence="16">The sequence shown here is derived from an EMBL/GenBank/DDBJ whole genome shotgun (WGS) entry which is preliminary data.</text>
</comment>
<evidence type="ECO:0000256" key="11">
    <source>
        <dbReference type="ARBA" id="ARBA00031108"/>
    </source>
</evidence>
<dbReference type="Pfam" id="PF07085">
    <property type="entry name" value="DRTGG"/>
    <property type="match status" value="1"/>
</dbReference>
<dbReference type="GO" id="GO:0008959">
    <property type="term" value="F:phosphate acetyltransferase activity"/>
    <property type="evidence" value="ECO:0007669"/>
    <property type="project" value="UniProtKB-EC"/>
</dbReference>
<dbReference type="Pfam" id="PF01515">
    <property type="entry name" value="PTA_PTB"/>
    <property type="match status" value="1"/>
</dbReference>
<dbReference type="InterPro" id="IPR010766">
    <property type="entry name" value="DRTGG"/>
</dbReference>
<comment type="domain">
    <text evidence="13">The N-terminal region seems to be important for proper quaternary structure. The C-terminal region contains the substrate-binding site.</text>
</comment>
<reference evidence="16" key="1">
    <citation type="submission" date="2022-08" db="EMBL/GenBank/DDBJ databases">
        <title>Genome analysis of Corynebacteriales strain.</title>
        <authorList>
            <person name="Lee S.D."/>
        </authorList>
    </citation>
    <scope>NUCLEOTIDE SEQUENCE</scope>
    <source>
        <strain evidence="16">D3-21</strain>
    </source>
</reference>
<evidence type="ECO:0000256" key="13">
    <source>
        <dbReference type="PIRNR" id="PIRNR006107"/>
    </source>
</evidence>
<comment type="catalytic activity">
    <reaction evidence="1 13">
        <text>acetyl-CoA + phosphate = acetyl phosphate + CoA</text>
        <dbReference type="Rhea" id="RHEA:19521"/>
        <dbReference type="ChEBI" id="CHEBI:22191"/>
        <dbReference type="ChEBI" id="CHEBI:43474"/>
        <dbReference type="ChEBI" id="CHEBI:57287"/>
        <dbReference type="ChEBI" id="CHEBI:57288"/>
        <dbReference type="EC" id="2.3.1.8"/>
    </reaction>
</comment>
<evidence type="ECO:0000256" key="2">
    <source>
        <dbReference type="ARBA" id="ARBA00004496"/>
    </source>
</evidence>
<keyword evidence="10 13" id="KW-0012">Acyltransferase</keyword>
<name>A0A9X4M2Y1_9ACTN</name>
<sequence>MAAAESTTSSIYIASPEGDTGKSTIVLGLLHLLAASAARVGVFRPIARSTVERDFILELMLEHSTANLDYEQCIGVTYDRVHVDPEAAIAEIVDRFHEVERECDAVVIIGSDHTDIVKAGELGFNARIAVNLGAPVLLAISGLDRDPDTVAQMAQVYLGELTANHAHTAAVVANRCDPGALGAVTAALDPLGLPAWALPEVPLLVAPTMAELMEALDGELYSGDPALMQREAMSVMVGGMTAEHILERLTEGQVVISPADRSDVLLALVTAHEAEGFPSLTGIILNGGLKPHPAIDALVKGLKPSLPLIFAESGTFRTAEIAARTRGRVGIGMLRKVDTALAVMERHVDGPALLERLRVPIPEVVTPQMFEYQLLERARAGRKHVVLPEGEEDRVLRAAGRLLQRRIVDLTLLGDEAAVRKRAAELGVDLTDARVLDPNACDLLEGFGKEYARLRAHRGITEDRAREIMRDVSYFGTMMVHLGEADGMVSGAVHTTAHTIRPAFEIIKTQPGVSTVSSIFLMCLADRVLAYGDCAVVPDPTDEQLADIAISSAQTAAQFGIDPRIAMLSYSTGDSGSGKDVDKVRTATDLVRDRRPDLLVEGPIQYDAAVEPTVAHTKMPDSPVAGRATVLVFPDLNTGNNTYKAVQRSAGAVAIGPVLQGLRKPINDLSRGALVQDIVNTVAITAIQAQSIAAAN</sequence>
<evidence type="ECO:0000313" key="16">
    <source>
        <dbReference type="EMBL" id="MDG3016226.1"/>
    </source>
</evidence>
<evidence type="ECO:0000256" key="3">
    <source>
        <dbReference type="ARBA" id="ARBA00004989"/>
    </source>
</evidence>
<dbReference type="RefSeq" id="WP_332520439.1">
    <property type="nucleotide sequence ID" value="NZ_JANRHA010000012.1"/>
</dbReference>
<dbReference type="NCBIfam" id="NF007233">
    <property type="entry name" value="PRK09653.1"/>
    <property type="match status" value="1"/>
</dbReference>
<dbReference type="Gene3D" id="3.40.50.10950">
    <property type="match status" value="1"/>
</dbReference>
<evidence type="ECO:0000256" key="10">
    <source>
        <dbReference type="ARBA" id="ARBA00023315"/>
    </source>
</evidence>
<comment type="pathway">
    <text evidence="3 13">Metabolic intermediate biosynthesis; acetyl-CoA biosynthesis; acetyl-CoA from acetate: step 2/2.</text>
</comment>
<comment type="subcellular location">
    <subcellularLocation>
        <location evidence="2 13">Cytoplasm</location>
    </subcellularLocation>
</comment>
<keyword evidence="9 13" id="KW-0808">Transferase</keyword>
<evidence type="ECO:0000256" key="12">
    <source>
        <dbReference type="ARBA" id="ARBA00049955"/>
    </source>
</evidence>
<evidence type="ECO:0000256" key="4">
    <source>
        <dbReference type="ARBA" id="ARBA00008756"/>
    </source>
</evidence>
<dbReference type="InterPro" id="IPR027417">
    <property type="entry name" value="P-loop_NTPase"/>
</dbReference>
<dbReference type="InterPro" id="IPR002505">
    <property type="entry name" value="PTA_PTB"/>
</dbReference>
<dbReference type="InterPro" id="IPR050500">
    <property type="entry name" value="Phos_Acetyltrans/Butyryltrans"/>
</dbReference>
<dbReference type="FunFam" id="3.40.50.10750:FF:000001">
    <property type="entry name" value="Phosphate acetyltransferase"/>
    <property type="match status" value="1"/>
</dbReference>
<evidence type="ECO:0000256" key="6">
    <source>
        <dbReference type="ARBA" id="ARBA00012707"/>
    </source>
</evidence>
<dbReference type="PIRSF" id="PIRSF006107">
    <property type="entry name" value="PhpActrans_proteobac"/>
    <property type="match status" value="1"/>
</dbReference>
<dbReference type="GO" id="GO:0005737">
    <property type="term" value="C:cytoplasm"/>
    <property type="evidence" value="ECO:0007669"/>
    <property type="project" value="UniProtKB-SubCell"/>
</dbReference>
<evidence type="ECO:0000256" key="8">
    <source>
        <dbReference type="ARBA" id="ARBA00022490"/>
    </source>
</evidence>
<proteinExistence type="inferred from homology"/>
<dbReference type="InterPro" id="IPR004614">
    <property type="entry name" value="P_AcTrfase"/>
</dbReference>
<dbReference type="NCBIfam" id="NF004167">
    <property type="entry name" value="PRK05632.1"/>
    <property type="match status" value="1"/>
</dbReference>
<accession>A0A9X4M2Y1</accession>
<dbReference type="Gene3D" id="3.40.1390.20">
    <property type="entry name" value="HprK N-terminal domain-like"/>
    <property type="match status" value="1"/>
</dbReference>
<evidence type="ECO:0000256" key="1">
    <source>
        <dbReference type="ARBA" id="ARBA00000705"/>
    </source>
</evidence>
<evidence type="ECO:0000313" key="17">
    <source>
        <dbReference type="Proteomes" id="UP001152755"/>
    </source>
</evidence>
<comment type="similarity">
    <text evidence="5 13">In the N-terminal section; belongs to the CobB/CobQ family.</text>
</comment>
<dbReference type="SUPFAM" id="SSF52540">
    <property type="entry name" value="P-loop containing nucleoside triphosphate hydrolases"/>
    <property type="match status" value="1"/>
</dbReference>
<gene>
    <name evidence="16" type="primary">pta</name>
    <name evidence="16" type="ORF">NVS88_16855</name>
</gene>
<dbReference type="Proteomes" id="UP001152755">
    <property type="component" value="Unassembled WGS sequence"/>
</dbReference>
<protein>
    <recommendedName>
        <fullName evidence="7 13">Phosphate acetyltransferase</fullName>
        <ecNumber evidence="6 13">2.3.1.8</ecNumber>
    </recommendedName>
    <alternativeName>
        <fullName evidence="11 13">Phosphotransacetylase</fullName>
    </alternativeName>
</protein>
<dbReference type="InterPro" id="IPR028979">
    <property type="entry name" value="Ser_kin/Pase_Hpr-like_N_sf"/>
</dbReference>
<dbReference type="PANTHER" id="PTHR43356:SF3">
    <property type="entry name" value="PHOSPHATE ACETYLTRANSFERASE"/>
    <property type="match status" value="1"/>
</dbReference>
<dbReference type="Gene3D" id="3.40.50.300">
    <property type="entry name" value="P-loop containing nucleotide triphosphate hydrolases"/>
    <property type="match status" value="1"/>
</dbReference>
<feature type="domain" description="Phosphate acetyl/butaryl transferase" evidence="14">
    <location>
        <begin position="369"/>
        <end position="686"/>
    </location>
</feature>
<dbReference type="SUPFAM" id="SSF75138">
    <property type="entry name" value="HprK N-terminal domain-like"/>
    <property type="match status" value="1"/>
</dbReference>
<feature type="domain" description="DRTGG" evidence="15">
    <location>
        <begin position="211"/>
        <end position="323"/>
    </location>
</feature>
<dbReference type="InterPro" id="IPR016475">
    <property type="entry name" value="P-Actrans_bac"/>
</dbReference>
<comment type="similarity">
    <text evidence="4 13">In the C-terminal section; belongs to the phosphate acetyltransferase and butyryltransferase family.</text>
</comment>
<dbReference type="InterPro" id="IPR042113">
    <property type="entry name" value="P_AcTrfase_dom1"/>
</dbReference>
<comment type="function">
    <text evidence="12 13">Involved in acetate metabolism.</text>
</comment>
<organism evidence="16 17">
    <name type="scientific">Speluncibacter jeojiensis</name>
    <dbReference type="NCBI Taxonomy" id="2710754"/>
    <lineage>
        <taxon>Bacteria</taxon>
        <taxon>Bacillati</taxon>
        <taxon>Actinomycetota</taxon>
        <taxon>Actinomycetes</taxon>
        <taxon>Mycobacteriales</taxon>
        <taxon>Speluncibacteraceae</taxon>
        <taxon>Speluncibacter</taxon>
    </lineage>
</organism>
<evidence type="ECO:0000256" key="5">
    <source>
        <dbReference type="ARBA" id="ARBA00009786"/>
    </source>
</evidence>
<dbReference type="SUPFAM" id="SSF53659">
    <property type="entry name" value="Isocitrate/Isopropylmalate dehydrogenase-like"/>
    <property type="match status" value="1"/>
</dbReference>
<dbReference type="Gene3D" id="3.40.50.10750">
    <property type="entry name" value="Isocitrate/Isopropylmalate dehydrogenase-like"/>
    <property type="match status" value="1"/>
</dbReference>
<evidence type="ECO:0000256" key="7">
    <source>
        <dbReference type="ARBA" id="ARBA00021528"/>
    </source>
</evidence>
<dbReference type="AlphaFoldDB" id="A0A9X4M2Y1"/>
<dbReference type="EC" id="2.3.1.8" evidence="6 13"/>
<keyword evidence="17" id="KW-1185">Reference proteome</keyword>
<dbReference type="EMBL" id="JANRHA010000012">
    <property type="protein sequence ID" value="MDG3016226.1"/>
    <property type="molecule type" value="Genomic_DNA"/>
</dbReference>
<evidence type="ECO:0000259" key="14">
    <source>
        <dbReference type="Pfam" id="PF01515"/>
    </source>
</evidence>
<dbReference type="PANTHER" id="PTHR43356">
    <property type="entry name" value="PHOSPHATE ACETYLTRANSFERASE"/>
    <property type="match status" value="1"/>
</dbReference>
<dbReference type="InterPro" id="IPR042112">
    <property type="entry name" value="P_AcTrfase_dom2"/>
</dbReference>
<evidence type="ECO:0000256" key="9">
    <source>
        <dbReference type="ARBA" id="ARBA00022679"/>
    </source>
</evidence>
<evidence type="ECO:0000259" key="15">
    <source>
        <dbReference type="Pfam" id="PF07085"/>
    </source>
</evidence>
<keyword evidence="8 13" id="KW-0963">Cytoplasm</keyword>
<dbReference type="Pfam" id="PF13500">
    <property type="entry name" value="AAA_26"/>
    <property type="match status" value="1"/>
</dbReference>
<dbReference type="NCBIfam" id="TIGR00651">
    <property type="entry name" value="pta"/>
    <property type="match status" value="1"/>
</dbReference>